<dbReference type="RefSeq" id="WP_323982397.1">
    <property type="nucleotide sequence ID" value="NZ_JAYKBW010000001.1"/>
</dbReference>
<dbReference type="EMBL" id="JAYKBW010000001">
    <property type="protein sequence ID" value="MEB3073884.1"/>
    <property type="molecule type" value="Genomic_DNA"/>
</dbReference>
<reference evidence="2 3" key="1">
    <citation type="submission" date="2023-12" db="EMBL/GenBank/DDBJ databases">
        <title>Genomic sequences of Capnocytophaga and Parvimonas strains.</title>
        <authorList>
            <person name="Watt R.M."/>
            <person name="Wang M."/>
            <person name="Yang T."/>
            <person name="Tong W.M."/>
        </authorList>
    </citation>
    <scope>NUCLEOTIDE SEQUENCE [LARGE SCALE GENOMIC DNA]</scope>
    <source>
        <strain evidence="2 3">CCUG 13096</strain>
    </source>
</reference>
<evidence type="ECO:0000313" key="2">
    <source>
        <dbReference type="EMBL" id="MEB3073884.1"/>
    </source>
</evidence>
<feature type="transmembrane region" description="Helical" evidence="1">
    <location>
        <begin position="31"/>
        <end position="54"/>
    </location>
</feature>
<comment type="caution">
    <text evidence="2">The sequence shown here is derived from an EMBL/GenBank/DDBJ whole genome shotgun (WGS) entry which is preliminary data.</text>
</comment>
<organism evidence="2 3">
    <name type="scientific">Capnocytophaga gingivalis</name>
    <dbReference type="NCBI Taxonomy" id="1017"/>
    <lineage>
        <taxon>Bacteria</taxon>
        <taxon>Pseudomonadati</taxon>
        <taxon>Bacteroidota</taxon>
        <taxon>Flavobacteriia</taxon>
        <taxon>Flavobacteriales</taxon>
        <taxon>Flavobacteriaceae</taxon>
        <taxon>Capnocytophaga</taxon>
    </lineage>
</organism>
<accession>A0ABU5Z5H0</accession>
<dbReference type="InterPro" id="IPR056918">
    <property type="entry name" value="8xMP"/>
</dbReference>
<evidence type="ECO:0008006" key="4">
    <source>
        <dbReference type="Google" id="ProtNLM"/>
    </source>
</evidence>
<keyword evidence="3" id="KW-1185">Reference proteome</keyword>
<feature type="transmembrane region" description="Helical" evidence="1">
    <location>
        <begin position="60"/>
        <end position="82"/>
    </location>
</feature>
<proteinExistence type="predicted"/>
<protein>
    <recommendedName>
        <fullName evidence="4">ABC transporter ATP-binding protein</fullName>
    </recommendedName>
</protein>
<name>A0ABU5Z5H0_9FLAO</name>
<keyword evidence="1" id="KW-0812">Transmembrane</keyword>
<feature type="transmembrane region" description="Helical" evidence="1">
    <location>
        <begin position="149"/>
        <end position="168"/>
    </location>
</feature>
<dbReference type="Proteomes" id="UP001311730">
    <property type="component" value="Unassembled WGS sequence"/>
</dbReference>
<sequence>MSDELEKEKVILENLYRCRDIEIKNLWQKSIFLGPILTLCFTGYGSLLSSMITAKEETLFKYNFLCFGICFISIIFSMLWIYMFKGSKAHYELYERAITDFERNQFQIEEKFVMGKFKYSIPIDEKIFSTNAGVFSPSRINIVIGQVNLVLWILGFIVHIFFMLKYSFTLGDIFIFTILFFNYIFNILCLILLLSCSLLKDKIKSSYLK</sequence>
<evidence type="ECO:0000256" key="1">
    <source>
        <dbReference type="SAM" id="Phobius"/>
    </source>
</evidence>
<feature type="transmembrane region" description="Helical" evidence="1">
    <location>
        <begin position="174"/>
        <end position="199"/>
    </location>
</feature>
<gene>
    <name evidence="2" type="ORF">VJJ08_01035</name>
</gene>
<evidence type="ECO:0000313" key="3">
    <source>
        <dbReference type="Proteomes" id="UP001311730"/>
    </source>
</evidence>
<keyword evidence="1" id="KW-1133">Transmembrane helix</keyword>
<keyword evidence="1" id="KW-0472">Membrane</keyword>
<dbReference type="Pfam" id="PF24838">
    <property type="entry name" value="8xMP"/>
    <property type="match status" value="1"/>
</dbReference>